<reference evidence="2 3" key="1">
    <citation type="submission" date="2022-05" db="EMBL/GenBank/DDBJ databases">
        <authorList>
            <consortium name="Genoscope - CEA"/>
            <person name="William W."/>
        </authorList>
    </citation>
    <scope>NUCLEOTIDE SEQUENCE [LARGE SCALE GENOMIC DNA]</scope>
</reference>
<keyword evidence="3" id="KW-1185">Reference proteome</keyword>
<feature type="region of interest" description="Disordered" evidence="1">
    <location>
        <begin position="226"/>
        <end position="255"/>
    </location>
</feature>
<sequence>MAFPCLEPYRKGDFHINRPVTCPSLNDWAEHLLWYQDGRFARHKVWKFVVHNMIMRKRALEQSRFFVDQQLGDPHITVADLQERLARGDTFTDNCAEFYFTPLRTLLEGYILQTKGEEVNLAEDSNALFKAVQENTHVVVSYFDLRTQAYHEKVLKPVFGVSDYWYHYEFAKSRGQIHWHQLSWREDRQPHQLLHEAHEDGCEEEEYAARLSQWADETFAMTALHPAGNDEEGQPRKDLWPPPEGTAEPISDDRDPLLSRYHTDDIIAVIDYVCGYACKDSKPTGATSDLFKDMVNAVDAGDADQVTGKSMCAKMLIKTVGRRDISGPEASFELKGLALWRCSRPFTYLSMSGSRSLERDGETATRSTPLDKYLARPQDEHCSWYHFASKNGNVPVVSGGSTHATWPLNEDYCRTMLLLHWPSWFDIQEVKGDAESWIDRFKDFFASDDCPTFVKAQVAKARRFADHPQEPVFEEDEEDDAVEAEEQPDWVDVYAGQNQMYESVERNFDYDDGGEGYDWSSTRIILPEGKDPTKCSLVPSPDDERERESTDLDLPQVCPLSLNENQKAIVELVLHTLYNVVENTGYYLPLRLVVSGTAGTGKSYVKKCL</sequence>
<feature type="region of interest" description="Disordered" evidence="1">
    <location>
        <begin position="531"/>
        <end position="551"/>
    </location>
</feature>
<proteinExistence type="predicted"/>
<gene>
    <name evidence="2" type="ORF">PLOB_00008023</name>
</gene>
<organism evidence="2 3">
    <name type="scientific">Porites lobata</name>
    <dbReference type="NCBI Taxonomy" id="104759"/>
    <lineage>
        <taxon>Eukaryota</taxon>
        <taxon>Metazoa</taxon>
        <taxon>Cnidaria</taxon>
        <taxon>Anthozoa</taxon>
        <taxon>Hexacorallia</taxon>
        <taxon>Scleractinia</taxon>
        <taxon>Fungiina</taxon>
        <taxon>Poritidae</taxon>
        <taxon>Porites</taxon>
    </lineage>
</organism>
<evidence type="ECO:0000256" key="1">
    <source>
        <dbReference type="SAM" id="MobiDB-lite"/>
    </source>
</evidence>
<accession>A0ABN8QLX5</accession>
<evidence type="ECO:0000313" key="3">
    <source>
        <dbReference type="Proteomes" id="UP001159405"/>
    </source>
</evidence>
<evidence type="ECO:0008006" key="4">
    <source>
        <dbReference type="Google" id="ProtNLM"/>
    </source>
</evidence>
<dbReference type="Proteomes" id="UP001159405">
    <property type="component" value="Unassembled WGS sequence"/>
</dbReference>
<protein>
    <recommendedName>
        <fullName evidence="4">ATP-dependent DNA helicase</fullName>
    </recommendedName>
</protein>
<dbReference type="EMBL" id="CALNXK010000139">
    <property type="protein sequence ID" value="CAH3167056.1"/>
    <property type="molecule type" value="Genomic_DNA"/>
</dbReference>
<comment type="caution">
    <text evidence="2">The sequence shown here is derived from an EMBL/GenBank/DDBJ whole genome shotgun (WGS) entry which is preliminary data.</text>
</comment>
<evidence type="ECO:0000313" key="2">
    <source>
        <dbReference type="EMBL" id="CAH3167056.1"/>
    </source>
</evidence>
<name>A0ABN8QLX5_9CNID</name>